<evidence type="ECO:0000313" key="2">
    <source>
        <dbReference type="Proteomes" id="UP001206925"/>
    </source>
</evidence>
<accession>A0AAD5BSZ0</accession>
<organism evidence="1 2">
    <name type="scientific">Ambrosia artemisiifolia</name>
    <name type="common">Common ragweed</name>
    <dbReference type="NCBI Taxonomy" id="4212"/>
    <lineage>
        <taxon>Eukaryota</taxon>
        <taxon>Viridiplantae</taxon>
        <taxon>Streptophyta</taxon>
        <taxon>Embryophyta</taxon>
        <taxon>Tracheophyta</taxon>
        <taxon>Spermatophyta</taxon>
        <taxon>Magnoliopsida</taxon>
        <taxon>eudicotyledons</taxon>
        <taxon>Gunneridae</taxon>
        <taxon>Pentapetalae</taxon>
        <taxon>asterids</taxon>
        <taxon>campanulids</taxon>
        <taxon>Asterales</taxon>
        <taxon>Asteraceae</taxon>
        <taxon>Asteroideae</taxon>
        <taxon>Heliantheae alliance</taxon>
        <taxon>Heliantheae</taxon>
        <taxon>Ambrosia</taxon>
    </lineage>
</organism>
<feature type="non-terminal residue" evidence="1">
    <location>
        <position position="1"/>
    </location>
</feature>
<dbReference type="EMBL" id="JAMZMK010011111">
    <property type="protein sequence ID" value="KAI7728945.1"/>
    <property type="molecule type" value="Genomic_DNA"/>
</dbReference>
<reference evidence="1" key="1">
    <citation type="submission" date="2022-06" db="EMBL/GenBank/DDBJ databases">
        <title>Uncovering the hologenomic basis of an extraordinary plant invasion.</title>
        <authorList>
            <person name="Bieker V.C."/>
            <person name="Martin M.D."/>
            <person name="Gilbert T."/>
            <person name="Hodgins K."/>
            <person name="Battlay P."/>
            <person name="Petersen B."/>
            <person name="Wilson J."/>
        </authorList>
    </citation>
    <scope>NUCLEOTIDE SEQUENCE</scope>
    <source>
        <strain evidence="1">AA19_3_7</strain>
        <tissue evidence="1">Leaf</tissue>
    </source>
</reference>
<keyword evidence="2" id="KW-1185">Reference proteome</keyword>
<dbReference type="AlphaFoldDB" id="A0AAD5BSZ0"/>
<dbReference type="Proteomes" id="UP001206925">
    <property type="component" value="Unassembled WGS sequence"/>
</dbReference>
<protein>
    <submittedName>
        <fullName evidence="1">Uncharacterized protein</fullName>
    </submittedName>
</protein>
<name>A0AAD5BSZ0_AMBAR</name>
<evidence type="ECO:0000313" key="1">
    <source>
        <dbReference type="EMBL" id="KAI7728945.1"/>
    </source>
</evidence>
<gene>
    <name evidence="1" type="ORF">M8C21_026346</name>
</gene>
<sequence length="106" mass="11486">MLVISHYHNESGKHPYNTSAASDLGEIETCNVTGQLSLLPEILHVRQLRMSMSDSVGFTRKRGGSGGDFVVPPAATQKPTSIVSVYLGHNRNLAIVGGDWSPTLYF</sequence>
<comment type="caution">
    <text evidence="1">The sequence shown here is derived from an EMBL/GenBank/DDBJ whole genome shotgun (WGS) entry which is preliminary data.</text>
</comment>
<proteinExistence type="predicted"/>